<evidence type="ECO:0000313" key="1">
    <source>
        <dbReference type="EMBL" id="MBU9360544.1"/>
    </source>
</evidence>
<accession>A0AAP2HS26</accession>
<dbReference type="Proteomes" id="UP001196915">
    <property type="component" value="Unassembled WGS sequence"/>
</dbReference>
<gene>
    <name evidence="1" type="ORF">KTE52_29910</name>
</gene>
<dbReference type="AlphaFoldDB" id="A0AAP2HS26"/>
<protein>
    <submittedName>
        <fullName evidence="1">Uncharacterized protein</fullName>
    </submittedName>
</protein>
<evidence type="ECO:0000313" key="2">
    <source>
        <dbReference type="Proteomes" id="UP001196915"/>
    </source>
</evidence>
<name>A0AAP2HS26_9BURK</name>
<dbReference type="EMBL" id="JAHPMX010000030">
    <property type="protein sequence ID" value="MBU9360544.1"/>
    <property type="molecule type" value="Genomic_DNA"/>
</dbReference>
<reference evidence="1" key="1">
    <citation type="submission" date="2021-06" db="EMBL/GenBank/DDBJ databases">
        <title>A collection of bacterial strains from the Burkholderia cepacia Research Laboratory and Repository.</title>
        <authorList>
            <person name="Lipuma J."/>
            <person name="Spilker T."/>
        </authorList>
    </citation>
    <scope>NUCLEOTIDE SEQUENCE</scope>
    <source>
        <strain evidence="1">AU37435</strain>
    </source>
</reference>
<dbReference type="RefSeq" id="WP_217085044.1">
    <property type="nucleotide sequence ID" value="NZ_CP090751.1"/>
</dbReference>
<sequence length="56" mass="6039">MNAKTEAIANADAHTNDAGLPTYSDLLETIERLLALELPDVGCVRTARKQLDRATA</sequence>
<proteinExistence type="predicted"/>
<comment type="caution">
    <text evidence="1">The sequence shown here is derived from an EMBL/GenBank/DDBJ whole genome shotgun (WGS) entry which is preliminary data.</text>
</comment>
<organism evidence="1 2">
    <name type="scientific">Burkholderia multivorans</name>
    <dbReference type="NCBI Taxonomy" id="87883"/>
    <lineage>
        <taxon>Bacteria</taxon>
        <taxon>Pseudomonadati</taxon>
        <taxon>Pseudomonadota</taxon>
        <taxon>Betaproteobacteria</taxon>
        <taxon>Burkholderiales</taxon>
        <taxon>Burkholderiaceae</taxon>
        <taxon>Burkholderia</taxon>
        <taxon>Burkholderia cepacia complex</taxon>
    </lineage>
</organism>